<evidence type="ECO:0000313" key="2">
    <source>
        <dbReference type="EMBL" id="TWT43177.1"/>
    </source>
</evidence>
<sequence length="161" mass="17341">MAMPWLDNSSLPVLEQVVSFTQARHGVLAGNIANLNTPGYKSRDLSPEAFQQSLREALSARQSGTSPGVAALLGETRNAGDEALQLTRLTSGTVQEGRLDTKALAGVSASMREILHHDESDISLENQIAQISKNQSTHNLAIAIMRTQYSQLRSAITENVS</sequence>
<evidence type="ECO:0000313" key="3">
    <source>
        <dbReference type="Proteomes" id="UP000318995"/>
    </source>
</evidence>
<dbReference type="OrthoDB" id="9792068at2"/>
<accession>A0A5C5VYE6</accession>
<dbReference type="RefSeq" id="WP_146574081.1">
    <property type="nucleotide sequence ID" value="NZ_SJPH01000004.1"/>
</dbReference>
<name>A0A5C5VYE6_9BACT</name>
<gene>
    <name evidence="2" type="ORF">Pla111_21270</name>
</gene>
<comment type="caution">
    <text evidence="2">The sequence shown here is derived from an EMBL/GenBank/DDBJ whole genome shotgun (WGS) entry which is preliminary data.</text>
</comment>
<dbReference type="Proteomes" id="UP000318995">
    <property type="component" value="Unassembled WGS sequence"/>
</dbReference>
<dbReference type="InterPro" id="IPR001444">
    <property type="entry name" value="Flag_bb_rod_N"/>
</dbReference>
<organism evidence="2 3">
    <name type="scientific">Botrimarina hoheduenensis</name>
    <dbReference type="NCBI Taxonomy" id="2528000"/>
    <lineage>
        <taxon>Bacteria</taxon>
        <taxon>Pseudomonadati</taxon>
        <taxon>Planctomycetota</taxon>
        <taxon>Planctomycetia</taxon>
        <taxon>Pirellulales</taxon>
        <taxon>Lacipirellulaceae</taxon>
        <taxon>Botrimarina</taxon>
    </lineage>
</organism>
<protein>
    <submittedName>
        <fullName evidence="2">Flagellar basal body rod protein FlgB</fullName>
    </submittedName>
</protein>
<dbReference type="AlphaFoldDB" id="A0A5C5VYE6"/>
<feature type="domain" description="Flagellar basal body rod protein N-terminal" evidence="1">
    <location>
        <begin position="22"/>
        <end position="41"/>
    </location>
</feature>
<keyword evidence="2" id="KW-0282">Flagellum</keyword>
<dbReference type="Pfam" id="PF00460">
    <property type="entry name" value="Flg_bb_rod"/>
    <property type="match status" value="1"/>
</dbReference>
<proteinExistence type="predicted"/>
<evidence type="ECO:0000259" key="1">
    <source>
        <dbReference type="Pfam" id="PF00460"/>
    </source>
</evidence>
<keyword evidence="2" id="KW-0966">Cell projection</keyword>
<dbReference type="EMBL" id="SJPH01000004">
    <property type="protein sequence ID" value="TWT43177.1"/>
    <property type="molecule type" value="Genomic_DNA"/>
</dbReference>
<reference evidence="2 3" key="1">
    <citation type="submission" date="2019-02" db="EMBL/GenBank/DDBJ databases">
        <title>Deep-cultivation of Planctomycetes and their phenomic and genomic characterization uncovers novel biology.</title>
        <authorList>
            <person name="Wiegand S."/>
            <person name="Jogler M."/>
            <person name="Boedeker C."/>
            <person name="Pinto D."/>
            <person name="Vollmers J."/>
            <person name="Rivas-Marin E."/>
            <person name="Kohn T."/>
            <person name="Peeters S.H."/>
            <person name="Heuer A."/>
            <person name="Rast P."/>
            <person name="Oberbeckmann S."/>
            <person name="Bunk B."/>
            <person name="Jeske O."/>
            <person name="Meyerdierks A."/>
            <person name="Storesund J.E."/>
            <person name="Kallscheuer N."/>
            <person name="Luecker S."/>
            <person name="Lage O.M."/>
            <person name="Pohl T."/>
            <person name="Merkel B.J."/>
            <person name="Hornburger P."/>
            <person name="Mueller R.-W."/>
            <person name="Bruemmer F."/>
            <person name="Labrenz M."/>
            <person name="Spormann A.M."/>
            <person name="Op Den Camp H."/>
            <person name="Overmann J."/>
            <person name="Amann R."/>
            <person name="Jetten M.S.M."/>
            <person name="Mascher T."/>
            <person name="Medema M.H."/>
            <person name="Devos D.P."/>
            <person name="Kaster A.-K."/>
            <person name="Ovreas L."/>
            <person name="Rohde M."/>
            <person name="Galperin M.Y."/>
            <person name="Jogler C."/>
        </authorList>
    </citation>
    <scope>NUCLEOTIDE SEQUENCE [LARGE SCALE GENOMIC DNA]</scope>
    <source>
        <strain evidence="2 3">Pla111</strain>
    </source>
</reference>
<keyword evidence="2" id="KW-0969">Cilium</keyword>
<keyword evidence="3" id="KW-1185">Reference proteome</keyword>